<gene>
    <name evidence="6" type="ORF">BAU18_000368</name>
</gene>
<dbReference type="Gene3D" id="3.40.1090.10">
    <property type="entry name" value="Cytosolic phospholipase A2 catalytic domain"/>
    <property type="match status" value="2"/>
</dbReference>
<keyword evidence="7" id="KW-1185">Reference proteome</keyword>
<dbReference type="CDD" id="cd07209">
    <property type="entry name" value="Pat_hypo_Ecoli_Z1214_like"/>
    <property type="match status" value="1"/>
</dbReference>
<feature type="short sequence motif" description="GXSXG" evidence="4">
    <location>
        <begin position="177"/>
        <end position="181"/>
    </location>
</feature>
<dbReference type="InterPro" id="IPR016035">
    <property type="entry name" value="Acyl_Trfase/lysoPLipase"/>
</dbReference>
<keyword evidence="2 4" id="KW-0442">Lipid degradation</keyword>
<reference evidence="6" key="2">
    <citation type="submission" date="2024-02" db="EMBL/GenBank/DDBJ databases">
        <title>The Genome Sequence of Enterococcus diestrammenae JM9A.</title>
        <authorList>
            <person name="Earl A."/>
            <person name="Manson A."/>
            <person name="Gilmore M."/>
            <person name="Sanders J."/>
            <person name="Shea T."/>
            <person name="Howe W."/>
            <person name="Livny J."/>
            <person name="Cuomo C."/>
            <person name="Neafsey D."/>
            <person name="Birren B."/>
        </authorList>
    </citation>
    <scope>NUCLEOTIDE SEQUENCE</scope>
    <source>
        <strain evidence="6">JM9A</strain>
    </source>
</reference>
<evidence type="ECO:0000256" key="2">
    <source>
        <dbReference type="ARBA" id="ARBA00022963"/>
    </source>
</evidence>
<feature type="domain" description="PNPLA" evidence="5">
    <location>
        <begin position="146"/>
        <end position="330"/>
    </location>
</feature>
<reference evidence="6" key="1">
    <citation type="submission" date="2016-06" db="EMBL/GenBank/DDBJ databases">
        <authorList>
            <person name="Van Tyne D."/>
        </authorList>
    </citation>
    <scope>NUCLEOTIDE SEQUENCE</scope>
    <source>
        <strain evidence="6">JM9A</strain>
    </source>
</reference>
<feature type="active site" description="Proton acceptor" evidence="4">
    <location>
        <position position="317"/>
    </location>
</feature>
<name>A0ABV0EYK3_9ENTE</name>
<evidence type="ECO:0000259" key="5">
    <source>
        <dbReference type="PROSITE" id="PS51635"/>
    </source>
</evidence>
<dbReference type="Pfam" id="PF01734">
    <property type="entry name" value="Patatin"/>
    <property type="match status" value="1"/>
</dbReference>
<accession>A0ABV0EYK3</accession>
<feature type="short sequence motif" description="DGA/G" evidence="4">
    <location>
        <begin position="317"/>
        <end position="319"/>
    </location>
</feature>
<protein>
    <submittedName>
        <fullName evidence="6">NTE family protein</fullName>
    </submittedName>
</protein>
<evidence type="ECO:0000256" key="1">
    <source>
        <dbReference type="ARBA" id="ARBA00022801"/>
    </source>
</evidence>
<evidence type="ECO:0000313" key="6">
    <source>
        <dbReference type="EMBL" id="MEO1780817.1"/>
    </source>
</evidence>
<evidence type="ECO:0000256" key="4">
    <source>
        <dbReference type="PROSITE-ProRule" id="PRU01161"/>
    </source>
</evidence>
<dbReference type="Proteomes" id="UP001429357">
    <property type="component" value="Unassembled WGS sequence"/>
</dbReference>
<dbReference type="PROSITE" id="PS51635">
    <property type="entry name" value="PNPLA"/>
    <property type="match status" value="1"/>
</dbReference>
<dbReference type="EMBL" id="MAEI02000001">
    <property type="protein sequence ID" value="MEO1780817.1"/>
    <property type="molecule type" value="Genomic_DNA"/>
</dbReference>
<dbReference type="InterPro" id="IPR050301">
    <property type="entry name" value="NTE"/>
</dbReference>
<organism evidence="6 7">
    <name type="scientific">Enterococcus diestrammenae</name>
    <dbReference type="NCBI Taxonomy" id="1155073"/>
    <lineage>
        <taxon>Bacteria</taxon>
        <taxon>Bacillati</taxon>
        <taxon>Bacillota</taxon>
        <taxon>Bacilli</taxon>
        <taxon>Lactobacillales</taxon>
        <taxon>Enterococcaceae</taxon>
        <taxon>Enterococcus</taxon>
    </lineage>
</organism>
<evidence type="ECO:0000256" key="3">
    <source>
        <dbReference type="ARBA" id="ARBA00023098"/>
    </source>
</evidence>
<evidence type="ECO:0000313" key="7">
    <source>
        <dbReference type="Proteomes" id="UP001429357"/>
    </source>
</evidence>
<dbReference type="PANTHER" id="PTHR14226">
    <property type="entry name" value="NEUROPATHY TARGET ESTERASE/SWISS CHEESE D.MELANOGASTER"/>
    <property type="match status" value="1"/>
</dbReference>
<dbReference type="InterPro" id="IPR002641">
    <property type="entry name" value="PNPLA_dom"/>
</dbReference>
<feature type="short sequence motif" description="GXGXXG" evidence="4">
    <location>
        <begin position="150"/>
        <end position="155"/>
    </location>
</feature>
<keyword evidence="1 4" id="KW-0378">Hydrolase</keyword>
<dbReference type="SUPFAM" id="SSF52151">
    <property type="entry name" value="FabD/lysophospholipase-like"/>
    <property type="match status" value="1"/>
</dbReference>
<sequence>MQIEKLYPSDFLVTDATFQKSRLLLPFYGSHSRGREQLLAAVKAGSAYQLVQGGRKFYLAAEETLRERLTVTNFLAAPREELLSEEEDLTWRTLLTLLEAVARRRFVRELRLAFETTESNREWLAKQGYVETARGFEKTLSYHTGIVLGGGGARGGYQIGVWQALKELEITAELITGTSVGALNGGLLLVGDVPAAKQLWLDISTDQVLQFPQAAADNTSLSLLLQQVRSLAVTALRDNGASTEPLEKLIHQALKVEKMQENPAELFVCATHLPDFNETVIHFDKTKVMEQLDWLIASASFYPAMKAKEINGEYYMDGGYRNNLPEDVALKQGATELIVVDVEGPGFVKRTPIPAGVAKVTFDSPWTLGSFLVFDQERSRVNYQLGYLETLKYFGRYAGHWYTFEQAQTAFFQNAWLAFVRRHQKADSPLWQIIKDRSFWQKLRRGLGVKVAFETAGLTLTEYGGMLLNIPPEVIYPAEAFVTELAKACRAQTEPVGAVLSVGEWLHQYRERLVAFSDTRQLLYWRRSFEAKVEVSRRLLELTPITAVAGAFLQELTATTETETSAE</sequence>
<proteinExistence type="predicted"/>
<keyword evidence="3 4" id="KW-0443">Lipid metabolism</keyword>
<comment type="caution">
    <text evidence="6">The sequence shown here is derived from an EMBL/GenBank/DDBJ whole genome shotgun (WGS) entry which is preliminary data.</text>
</comment>
<dbReference type="PANTHER" id="PTHR14226:SF57">
    <property type="entry name" value="BLR7027 PROTEIN"/>
    <property type="match status" value="1"/>
</dbReference>
<feature type="active site" description="Nucleophile" evidence="4">
    <location>
        <position position="179"/>
    </location>
</feature>
<dbReference type="RefSeq" id="WP_161869727.1">
    <property type="nucleotide sequence ID" value="NZ_MAEI02000001.1"/>
</dbReference>